<dbReference type="EMBL" id="FOIO01000004">
    <property type="protein sequence ID" value="SET26869.1"/>
    <property type="molecule type" value="Genomic_DNA"/>
</dbReference>
<dbReference type="GeneID" id="86054279"/>
<dbReference type="AlphaFoldDB" id="A0A1I0D415"/>
<proteinExistence type="predicted"/>
<evidence type="ECO:0000313" key="2">
    <source>
        <dbReference type="Proteomes" id="UP000182121"/>
    </source>
</evidence>
<dbReference type="Proteomes" id="UP000182121">
    <property type="component" value="Unassembled WGS sequence"/>
</dbReference>
<name>A0A1I0D415_9FIRM</name>
<organism evidence="1 2">
    <name type="scientific">Enterocloster clostridioformis</name>
    <dbReference type="NCBI Taxonomy" id="1531"/>
    <lineage>
        <taxon>Bacteria</taxon>
        <taxon>Bacillati</taxon>
        <taxon>Bacillota</taxon>
        <taxon>Clostridia</taxon>
        <taxon>Lachnospirales</taxon>
        <taxon>Lachnospiraceae</taxon>
        <taxon>Enterocloster</taxon>
    </lineage>
</organism>
<protein>
    <submittedName>
        <fullName evidence="1">Uncharacterized protein</fullName>
    </submittedName>
</protein>
<evidence type="ECO:0000313" key="1">
    <source>
        <dbReference type="EMBL" id="SET26869.1"/>
    </source>
</evidence>
<reference evidence="1 2" key="1">
    <citation type="submission" date="2016-10" db="EMBL/GenBank/DDBJ databases">
        <authorList>
            <person name="Varghese N."/>
            <person name="Submissions S."/>
        </authorList>
    </citation>
    <scope>NUCLEOTIDE SEQUENCE [LARGE SCALE GENOMIC DNA]</scope>
    <source>
        <strain evidence="1 2">NLAE-zl-C196</strain>
    </source>
</reference>
<comment type="caution">
    <text evidence="1">The sequence shown here is derived from an EMBL/GenBank/DDBJ whole genome shotgun (WGS) entry which is preliminary data.</text>
</comment>
<accession>A0A1I0D415</accession>
<gene>
    <name evidence="1" type="ORF">SAMN05216521_100425</name>
</gene>
<sequence>MDFPKNEAQTLLDWMREQMYGDTVTEWTYGNEHDRMSGAADFLGGLLSREGGDTEIYE</sequence>
<dbReference type="RefSeq" id="WP_154465346.1">
    <property type="nucleotide sequence ID" value="NZ_FOJH01000005.1"/>
</dbReference>